<dbReference type="GO" id="GO:0006913">
    <property type="term" value="P:nucleocytoplasmic transport"/>
    <property type="evidence" value="ECO:0007669"/>
    <property type="project" value="TreeGrafter"/>
</dbReference>
<dbReference type="GO" id="GO:0031267">
    <property type="term" value="F:small GTPase binding"/>
    <property type="evidence" value="ECO:0007669"/>
    <property type="project" value="TreeGrafter"/>
</dbReference>
<dbReference type="Gene3D" id="3.80.10.10">
    <property type="entry name" value="Ribonuclease Inhibitor"/>
    <property type="match status" value="1"/>
</dbReference>
<organism evidence="4 5">
    <name type="scientific">Chaetoceros tenuissimus</name>
    <dbReference type="NCBI Taxonomy" id="426638"/>
    <lineage>
        <taxon>Eukaryota</taxon>
        <taxon>Sar</taxon>
        <taxon>Stramenopiles</taxon>
        <taxon>Ochrophyta</taxon>
        <taxon>Bacillariophyta</taxon>
        <taxon>Coscinodiscophyceae</taxon>
        <taxon>Chaetocerotophycidae</taxon>
        <taxon>Chaetocerotales</taxon>
        <taxon>Chaetocerotaceae</taxon>
        <taxon>Chaetoceros</taxon>
    </lineage>
</organism>
<keyword evidence="1" id="KW-0343">GTPase activation</keyword>
<dbReference type="InterPro" id="IPR032675">
    <property type="entry name" value="LRR_dom_sf"/>
</dbReference>
<dbReference type="EMBL" id="BLLK01000028">
    <property type="protein sequence ID" value="GFH48497.1"/>
    <property type="molecule type" value="Genomic_DNA"/>
</dbReference>
<dbReference type="GO" id="GO:0005829">
    <property type="term" value="C:cytosol"/>
    <property type="evidence" value="ECO:0007669"/>
    <property type="project" value="TreeGrafter"/>
</dbReference>
<gene>
    <name evidence="4" type="ORF">CTEN210_04973</name>
</gene>
<protein>
    <recommendedName>
        <fullName evidence="6">RNI-like protein</fullName>
    </recommendedName>
</protein>
<dbReference type="AlphaFoldDB" id="A0AAD3H2S8"/>
<proteinExistence type="predicted"/>
<evidence type="ECO:0000313" key="4">
    <source>
        <dbReference type="EMBL" id="GFH48497.1"/>
    </source>
</evidence>
<evidence type="ECO:0000256" key="2">
    <source>
        <dbReference type="ARBA" id="ARBA00022614"/>
    </source>
</evidence>
<keyword evidence="2" id="KW-0433">Leucine-rich repeat</keyword>
<evidence type="ECO:0000256" key="1">
    <source>
        <dbReference type="ARBA" id="ARBA00022468"/>
    </source>
</evidence>
<evidence type="ECO:0000313" key="5">
    <source>
        <dbReference type="Proteomes" id="UP001054902"/>
    </source>
</evidence>
<reference evidence="4 5" key="1">
    <citation type="journal article" date="2021" name="Sci. Rep.">
        <title>The genome of the diatom Chaetoceros tenuissimus carries an ancient integrated fragment of an extant virus.</title>
        <authorList>
            <person name="Hongo Y."/>
            <person name="Kimura K."/>
            <person name="Takaki Y."/>
            <person name="Yoshida Y."/>
            <person name="Baba S."/>
            <person name="Kobayashi G."/>
            <person name="Nagasaki K."/>
            <person name="Hano T."/>
            <person name="Tomaru Y."/>
        </authorList>
    </citation>
    <scope>NUCLEOTIDE SEQUENCE [LARGE SCALE GENOMIC DNA]</scope>
    <source>
        <strain evidence="4 5">NIES-3715</strain>
    </source>
</reference>
<keyword evidence="3" id="KW-0677">Repeat</keyword>
<dbReference type="InterPro" id="IPR001611">
    <property type="entry name" value="Leu-rich_rpt"/>
</dbReference>
<dbReference type="GO" id="GO:0048471">
    <property type="term" value="C:perinuclear region of cytoplasm"/>
    <property type="evidence" value="ECO:0007669"/>
    <property type="project" value="TreeGrafter"/>
</dbReference>
<evidence type="ECO:0008006" key="6">
    <source>
        <dbReference type="Google" id="ProtNLM"/>
    </source>
</evidence>
<comment type="caution">
    <text evidence="4">The sequence shown here is derived from an EMBL/GenBank/DDBJ whole genome shotgun (WGS) entry which is preliminary data.</text>
</comment>
<dbReference type="GO" id="GO:0005634">
    <property type="term" value="C:nucleus"/>
    <property type="evidence" value="ECO:0007669"/>
    <property type="project" value="TreeGrafter"/>
</dbReference>
<evidence type="ECO:0000256" key="3">
    <source>
        <dbReference type="ARBA" id="ARBA00022737"/>
    </source>
</evidence>
<dbReference type="Pfam" id="PF13516">
    <property type="entry name" value="LRR_6"/>
    <property type="match status" value="2"/>
</dbReference>
<sequence>MEHQIEHQTGLILPNSPKKSDLNVIASGTTLQPSILKVLRILRDSNPSLQRKMMHGIDDTQDSSVDQYLSYWNRFQEIVILSDDTFTGLNLGGLMVRLVNVLPFFQAIEEENIILQNLNFGGTDIGMDNFLQAVESLSDEKKTCVTGLYLGGCGIASRKGTGNLIKALGMLPNLKILDLRYNDFEGKDMVDLESSIASAATLEILHLEGNFIKCEGATAIGNVLKTSNIKELYLGANQIGSVGAKALADGITNNGHLEKFYLEGNFIGEIGANAFKDVLLDQQSRECKVLGKLYVDNNGIGKEAATSLGRALGSEGLIDGSLFGD</sequence>
<dbReference type="SUPFAM" id="SSF52047">
    <property type="entry name" value="RNI-like"/>
    <property type="match status" value="1"/>
</dbReference>
<name>A0AAD3H2S8_9STRA</name>
<dbReference type="Proteomes" id="UP001054902">
    <property type="component" value="Unassembled WGS sequence"/>
</dbReference>
<dbReference type="SMART" id="SM00368">
    <property type="entry name" value="LRR_RI"/>
    <property type="match status" value="5"/>
</dbReference>
<dbReference type="PANTHER" id="PTHR24113">
    <property type="entry name" value="RAN GTPASE-ACTIVATING PROTEIN 1"/>
    <property type="match status" value="1"/>
</dbReference>
<dbReference type="PANTHER" id="PTHR24113:SF12">
    <property type="entry name" value="RAN GTPASE-ACTIVATING PROTEIN 1"/>
    <property type="match status" value="1"/>
</dbReference>
<dbReference type="GO" id="GO:0005096">
    <property type="term" value="F:GTPase activator activity"/>
    <property type="evidence" value="ECO:0007669"/>
    <property type="project" value="UniProtKB-KW"/>
</dbReference>
<accession>A0AAD3H2S8</accession>
<keyword evidence="5" id="KW-1185">Reference proteome</keyword>
<dbReference type="InterPro" id="IPR027038">
    <property type="entry name" value="RanGap"/>
</dbReference>